<keyword evidence="3" id="KW-1185">Reference proteome</keyword>
<organism evidence="2 3">
    <name type="scientific">Operophtera brumata</name>
    <name type="common">Winter moth</name>
    <name type="synonym">Phalaena brumata</name>
    <dbReference type="NCBI Taxonomy" id="104452"/>
    <lineage>
        <taxon>Eukaryota</taxon>
        <taxon>Metazoa</taxon>
        <taxon>Ecdysozoa</taxon>
        <taxon>Arthropoda</taxon>
        <taxon>Hexapoda</taxon>
        <taxon>Insecta</taxon>
        <taxon>Pterygota</taxon>
        <taxon>Neoptera</taxon>
        <taxon>Endopterygota</taxon>
        <taxon>Lepidoptera</taxon>
        <taxon>Glossata</taxon>
        <taxon>Ditrysia</taxon>
        <taxon>Geometroidea</taxon>
        <taxon>Geometridae</taxon>
        <taxon>Larentiinae</taxon>
        <taxon>Operophtera</taxon>
    </lineage>
</organism>
<dbReference type="Proteomes" id="UP000037510">
    <property type="component" value="Unassembled WGS sequence"/>
</dbReference>
<comment type="caution">
    <text evidence="2">The sequence shown here is derived from an EMBL/GenBank/DDBJ whole genome shotgun (WGS) entry which is preliminary data.</text>
</comment>
<feature type="compositionally biased region" description="Low complexity" evidence="1">
    <location>
        <begin position="24"/>
        <end position="34"/>
    </location>
</feature>
<dbReference type="EMBL" id="JTDY01001298">
    <property type="protein sequence ID" value="KOB74275.1"/>
    <property type="molecule type" value="Genomic_DNA"/>
</dbReference>
<dbReference type="STRING" id="104452.A0A0L7LFW4"/>
<evidence type="ECO:0000313" key="2">
    <source>
        <dbReference type="EMBL" id="KOB74275.1"/>
    </source>
</evidence>
<reference evidence="2 3" key="1">
    <citation type="journal article" date="2015" name="Genome Biol. Evol.">
        <title>The genome of winter moth (Operophtera brumata) provides a genomic perspective on sexual dimorphism and phenology.</title>
        <authorList>
            <person name="Derks M.F."/>
            <person name="Smit S."/>
            <person name="Salis L."/>
            <person name="Schijlen E."/>
            <person name="Bossers A."/>
            <person name="Mateman C."/>
            <person name="Pijl A.S."/>
            <person name="de Ridder D."/>
            <person name="Groenen M.A."/>
            <person name="Visser M.E."/>
            <person name="Megens H.J."/>
        </authorList>
    </citation>
    <scope>NUCLEOTIDE SEQUENCE [LARGE SCALE GENOMIC DNA]</scope>
    <source>
        <strain evidence="2">WM2013NL</strain>
        <tissue evidence="2">Head and thorax</tissue>
    </source>
</reference>
<evidence type="ECO:0000256" key="1">
    <source>
        <dbReference type="SAM" id="MobiDB-lite"/>
    </source>
</evidence>
<proteinExistence type="predicted"/>
<protein>
    <submittedName>
        <fullName evidence="2">Uncharacterized protein</fullName>
    </submittedName>
</protein>
<evidence type="ECO:0000313" key="3">
    <source>
        <dbReference type="Proteomes" id="UP000037510"/>
    </source>
</evidence>
<dbReference type="AlphaFoldDB" id="A0A0L7LFW4"/>
<gene>
    <name evidence="2" type="ORF">OBRU01_04558</name>
</gene>
<feature type="compositionally biased region" description="Polar residues" evidence="1">
    <location>
        <begin position="1"/>
        <end position="14"/>
    </location>
</feature>
<feature type="region of interest" description="Disordered" evidence="1">
    <location>
        <begin position="1"/>
        <end position="34"/>
    </location>
</feature>
<name>A0A0L7LFW4_OPEBR</name>
<sequence length="363" mass="41022">MSSLKGASSSSTHSKLPRTGKTSKVVPPRKVVPSKKLPFNSSYESKICSTGAICTNKKLEKPKKVTKSDLIKKHTNNASIDFCKKCGESSCNGEAKSSQNVVESDVETLVSINNKHDKVKTNGKTLNSVQQYYKNENFKPSTESLGYTNGNKKLSLDTIKEVPEVRSHDSLFRVFDDDELENLDSKDNLNEIKEFRQKNYFECHSADSRIKSKGSVTSLQDHKCVYRFYLNDRLFPVPLCTDHTKEIRCIECLLPMKTQAGSNDKINGTIQAKVTLGKKNQDVMILLPVQEPLIIHEKRIENKKDEETLFFGLINLDKMGHSVFNPTLPGNSFALKYQKGFQEFKSKDEYSYNDVDKDNVIVI</sequence>
<accession>A0A0L7LFW4</accession>